<evidence type="ECO:0000313" key="3">
    <source>
        <dbReference type="Proteomes" id="UP000245802"/>
    </source>
</evidence>
<reference evidence="2 3" key="1">
    <citation type="submission" date="2018-01" db="EMBL/GenBank/DDBJ databases">
        <title>G. obscuriglobus.</title>
        <authorList>
            <person name="Franke J."/>
            <person name="Blomberg W."/>
            <person name="Selmecki A."/>
        </authorList>
    </citation>
    <scope>NUCLEOTIDE SEQUENCE [LARGE SCALE GENOMIC DNA]</scope>
    <source>
        <strain evidence="2 3">DSM 5831</strain>
    </source>
</reference>
<organism evidence="2 3">
    <name type="scientific">Gemmata obscuriglobus</name>
    <dbReference type="NCBI Taxonomy" id="114"/>
    <lineage>
        <taxon>Bacteria</taxon>
        <taxon>Pseudomonadati</taxon>
        <taxon>Planctomycetota</taxon>
        <taxon>Planctomycetia</taxon>
        <taxon>Gemmatales</taxon>
        <taxon>Gemmataceae</taxon>
        <taxon>Gemmata</taxon>
    </lineage>
</organism>
<dbReference type="InterPro" id="IPR017460">
    <property type="entry name" value="CHP03000_planctomycetes"/>
</dbReference>
<protein>
    <recommendedName>
        <fullName evidence="4">TIGR03000 domain-containing protein</fullName>
    </recommendedName>
</protein>
<proteinExistence type="predicted"/>
<feature type="signal peptide" evidence="1">
    <location>
        <begin position="1"/>
        <end position="22"/>
    </location>
</feature>
<dbReference type="EMBL" id="CP025958">
    <property type="protein sequence ID" value="AWM39510.1"/>
    <property type="molecule type" value="Genomic_DNA"/>
</dbReference>
<name>A0A2Z3HDY9_9BACT</name>
<dbReference type="AlphaFoldDB" id="A0A2Z3HDY9"/>
<keyword evidence="3" id="KW-1185">Reference proteome</keyword>
<evidence type="ECO:0008006" key="4">
    <source>
        <dbReference type="Google" id="ProtNLM"/>
    </source>
</evidence>
<sequence length="276" mass="29532">MTLRAFGLAVAVCACAPALGQAQHVLLADKKTVHGYPYGPRVAPPWGYPGLYGGPFVGYPVFPRYYNSLFTNYEPLGPNIGVYSGFGSPGFGYGYPGYPGYYGFPGRIGNQWTNGLSAYGPPVPVYGPIPGVFGNNDLVRNYRAAPGIGGYGWIGIYAASPRPRRPNVSVYPTVERVGSAPAYVETVPAAPIARQTACLVLSVKVPQPTAEVLVDGQKTAQTGTDRIFESPPLEAGQPYRYTVTARWIERGQTVEVTREVTGSPGEVVRVDFSTGK</sequence>
<dbReference type="KEGG" id="gog:C1280_22615"/>
<evidence type="ECO:0000313" key="2">
    <source>
        <dbReference type="EMBL" id="AWM39510.1"/>
    </source>
</evidence>
<feature type="chain" id="PRO_5016443794" description="TIGR03000 domain-containing protein" evidence="1">
    <location>
        <begin position="23"/>
        <end position="276"/>
    </location>
</feature>
<dbReference type="PROSITE" id="PS51257">
    <property type="entry name" value="PROKAR_LIPOPROTEIN"/>
    <property type="match status" value="1"/>
</dbReference>
<dbReference type="NCBIfam" id="TIGR03000">
    <property type="entry name" value="plancto_dom_1"/>
    <property type="match status" value="1"/>
</dbReference>
<gene>
    <name evidence="2" type="ORF">C1280_22615</name>
</gene>
<keyword evidence="1" id="KW-0732">Signal</keyword>
<dbReference type="Proteomes" id="UP000245802">
    <property type="component" value="Chromosome"/>
</dbReference>
<accession>A0A2Z3HDY9</accession>
<evidence type="ECO:0000256" key="1">
    <source>
        <dbReference type="SAM" id="SignalP"/>
    </source>
</evidence>